<sequence>MEDLARLRAQRIPAVLATVVSVRGHTPREAGAKFVVTDRELLGTIGGGNMEMLVAARARQMLASSARSPEQLVLRLNDKAAADFGRQCCGGEAVVLLEPVPARPVIAVFGIGHVGLELAHILARHDVELVLCDARAEQLAQLDALAASAPPAVIRRQHAVLGEQVMAELPDGSLVLIMTHDHAEDFHLCDAALRRPGLGYVGLIGSAAKYARFTMKLADSGHERQDIARITCPIGLPGIPGKQPAAIAVSVAADLLARLALDAAPRSQDVLPI</sequence>
<dbReference type="NCBIfam" id="TIGR02964">
    <property type="entry name" value="xanthine_xdhC"/>
    <property type="match status" value="1"/>
</dbReference>
<dbReference type="EMBL" id="WYDN01000002">
    <property type="protein sequence ID" value="NAZ14911.1"/>
    <property type="molecule type" value="Genomic_DNA"/>
</dbReference>
<dbReference type="InterPro" id="IPR027051">
    <property type="entry name" value="XdhC_Rossmann_dom"/>
</dbReference>
<dbReference type="InterPro" id="IPR036291">
    <property type="entry name" value="NAD(P)-bd_dom_sf"/>
</dbReference>
<dbReference type="PANTHER" id="PTHR30388">
    <property type="entry name" value="ALDEHYDE OXIDOREDUCTASE MOLYBDENUM COFACTOR ASSEMBLY PROTEIN"/>
    <property type="match status" value="1"/>
</dbReference>
<evidence type="ECO:0000313" key="3">
    <source>
        <dbReference type="EMBL" id="NAZ14911.1"/>
    </source>
</evidence>
<dbReference type="PANTHER" id="PTHR30388:SF6">
    <property type="entry name" value="XANTHINE DEHYDROGENASE SUBUNIT A-RELATED"/>
    <property type="match status" value="1"/>
</dbReference>
<dbReference type="InterPro" id="IPR014308">
    <property type="entry name" value="Xanthine_DH_XdhC"/>
</dbReference>
<organism evidence="3 4">
    <name type="scientific">Glutamicibacter soli</name>
    <dbReference type="NCBI Taxonomy" id="453836"/>
    <lineage>
        <taxon>Bacteria</taxon>
        <taxon>Bacillati</taxon>
        <taxon>Actinomycetota</taxon>
        <taxon>Actinomycetes</taxon>
        <taxon>Micrococcales</taxon>
        <taxon>Micrococcaceae</taxon>
        <taxon>Glutamicibacter</taxon>
    </lineage>
</organism>
<protein>
    <submittedName>
        <fullName evidence="3">Xanthine dehydrogenase accessory protein XdhC</fullName>
    </submittedName>
</protein>
<gene>
    <name evidence="3" type="primary">xdhC</name>
    <name evidence="3" type="ORF">GT020_02375</name>
</gene>
<dbReference type="Gene3D" id="3.40.50.720">
    <property type="entry name" value="NAD(P)-binding Rossmann-like Domain"/>
    <property type="match status" value="1"/>
</dbReference>
<evidence type="ECO:0000313" key="4">
    <source>
        <dbReference type="Proteomes" id="UP000477543"/>
    </source>
</evidence>
<dbReference type="InterPro" id="IPR003777">
    <property type="entry name" value="XdhC_CoxI"/>
</dbReference>
<accession>A0A6L9FZD6</accession>
<proteinExistence type="predicted"/>
<reference evidence="3 4" key="1">
    <citation type="submission" date="2020-01" db="EMBL/GenBank/DDBJ databases">
        <title>Glutamicibacter soli M275.</title>
        <authorList>
            <person name="Meng X."/>
        </authorList>
    </citation>
    <scope>NUCLEOTIDE SEQUENCE [LARGE SCALE GENOMIC DNA]</scope>
    <source>
        <strain evidence="3 4">M275</strain>
    </source>
</reference>
<comment type="caution">
    <text evidence="3">The sequence shown here is derived from an EMBL/GenBank/DDBJ whole genome shotgun (WGS) entry which is preliminary data.</text>
</comment>
<dbReference type="Pfam" id="PF02625">
    <property type="entry name" value="XdhC_CoxI"/>
    <property type="match status" value="1"/>
</dbReference>
<evidence type="ECO:0000259" key="1">
    <source>
        <dbReference type="Pfam" id="PF02625"/>
    </source>
</evidence>
<dbReference type="SUPFAM" id="SSF51735">
    <property type="entry name" value="NAD(P)-binding Rossmann-fold domains"/>
    <property type="match status" value="1"/>
</dbReference>
<evidence type="ECO:0000259" key="2">
    <source>
        <dbReference type="Pfam" id="PF13478"/>
    </source>
</evidence>
<feature type="domain" description="XdhC- CoxI" evidence="1">
    <location>
        <begin position="8"/>
        <end position="66"/>
    </location>
</feature>
<dbReference type="Pfam" id="PF13478">
    <property type="entry name" value="XdhC_C"/>
    <property type="match status" value="1"/>
</dbReference>
<name>A0A6L9FZD6_9MICC</name>
<dbReference type="AlphaFoldDB" id="A0A6L9FZD6"/>
<dbReference type="Proteomes" id="UP000477543">
    <property type="component" value="Unassembled WGS sequence"/>
</dbReference>
<dbReference type="InterPro" id="IPR052698">
    <property type="entry name" value="MoCofactor_Util/Proc"/>
</dbReference>
<feature type="domain" description="XdhC Rossmann" evidence="2">
    <location>
        <begin position="107"/>
        <end position="255"/>
    </location>
</feature>